<reference evidence="2" key="2">
    <citation type="submission" date="2023-05" db="EMBL/GenBank/DDBJ databases">
        <authorList>
            <consortium name="Lawrence Berkeley National Laboratory"/>
            <person name="Steindorff A."/>
            <person name="Hensen N."/>
            <person name="Bonometti L."/>
            <person name="Westerberg I."/>
            <person name="Brannstrom I.O."/>
            <person name="Guillou S."/>
            <person name="Cros-Aarteil S."/>
            <person name="Calhoun S."/>
            <person name="Haridas S."/>
            <person name="Kuo A."/>
            <person name="Mondo S."/>
            <person name="Pangilinan J."/>
            <person name="Riley R."/>
            <person name="Labutti K."/>
            <person name="Andreopoulos B."/>
            <person name="Lipzen A."/>
            <person name="Chen C."/>
            <person name="Yanf M."/>
            <person name="Daum C."/>
            <person name="Ng V."/>
            <person name="Clum A."/>
            <person name="Ohm R."/>
            <person name="Martin F."/>
            <person name="Silar P."/>
            <person name="Natvig D."/>
            <person name="Lalanne C."/>
            <person name="Gautier V."/>
            <person name="Ament-Velasquez S.L."/>
            <person name="Kruys A."/>
            <person name="Hutchinson M.I."/>
            <person name="Powell A.J."/>
            <person name="Barry K."/>
            <person name="Miller A.N."/>
            <person name="Grigoriev I.V."/>
            <person name="Debuchy R."/>
            <person name="Gladieux P."/>
            <person name="Thoren M.H."/>
            <person name="Johannesson H."/>
        </authorList>
    </citation>
    <scope>NUCLEOTIDE SEQUENCE</scope>
    <source>
        <strain evidence="2">CBS 123565</strain>
    </source>
</reference>
<name>A0AAN6ZA45_9PEZI</name>
<accession>A0AAN6ZA45</accession>
<keyword evidence="3" id="KW-1185">Reference proteome</keyword>
<dbReference type="EMBL" id="MU853424">
    <property type="protein sequence ID" value="KAK4131480.1"/>
    <property type="molecule type" value="Genomic_DNA"/>
</dbReference>
<protein>
    <submittedName>
        <fullName evidence="2">Uncharacterized protein</fullName>
    </submittedName>
</protein>
<evidence type="ECO:0000313" key="2">
    <source>
        <dbReference type="EMBL" id="KAK4131480.1"/>
    </source>
</evidence>
<reference evidence="2" key="1">
    <citation type="journal article" date="2023" name="Mol. Phylogenet. Evol.">
        <title>Genome-scale phylogeny and comparative genomics of the fungal order Sordariales.</title>
        <authorList>
            <person name="Hensen N."/>
            <person name="Bonometti L."/>
            <person name="Westerberg I."/>
            <person name="Brannstrom I.O."/>
            <person name="Guillou S."/>
            <person name="Cros-Aarteil S."/>
            <person name="Calhoun S."/>
            <person name="Haridas S."/>
            <person name="Kuo A."/>
            <person name="Mondo S."/>
            <person name="Pangilinan J."/>
            <person name="Riley R."/>
            <person name="LaButti K."/>
            <person name="Andreopoulos B."/>
            <person name="Lipzen A."/>
            <person name="Chen C."/>
            <person name="Yan M."/>
            <person name="Daum C."/>
            <person name="Ng V."/>
            <person name="Clum A."/>
            <person name="Steindorff A."/>
            <person name="Ohm R.A."/>
            <person name="Martin F."/>
            <person name="Silar P."/>
            <person name="Natvig D.O."/>
            <person name="Lalanne C."/>
            <person name="Gautier V."/>
            <person name="Ament-Velasquez S.L."/>
            <person name="Kruys A."/>
            <person name="Hutchinson M.I."/>
            <person name="Powell A.J."/>
            <person name="Barry K."/>
            <person name="Miller A.N."/>
            <person name="Grigoriev I.V."/>
            <person name="Debuchy R."/>
            <person name="Gladieux P."/>
            <person name="Hiltunen Thoren M."/>
            <person name="Johannesson H."/>
        </authorList>
    </citation>
    <scope>NUCLEOTIDE SEQUENCE</scope>
    <source>
        <strain evidence="2">CBS 123565</strain>
    </source>
</reference>
<feature type="region of interest" description="Disordered" evidence="1">
    <location>
        <begin position="468"/>
        <end position="503"/>
    </location>
</feature>
<sequence>MFSSGSTHYDPAPRCLDVQYSAAGEAAPSRNDRNWFRAREGALWFPPPRSKKGTKGPRPLVAMCLRVLADNFGATSAEMIAPLPLRLKVALWKELAPRNMSLHAWSILSAELSGDAVSDAQMRVSAENRPQDEITIPMGLYRYCQEIIDPPCELRVYTSPLRGLSMHCLAYLCIDDIARFETHELLSLAKLELLAVLELIAREPMSGGISDRLIRGWRETKPLAFPGLRVLKITSRTHEVSEASLEYVFEFPRLEIFDVTALPASRWRKAERIANTDGWMVTRPEDSLFVSYAKAYLHGGVDVQITSAEGLRALFENDRQEVSLGYDPPFEIYSREKELKCSDTYLDKGWREVLQGARPLLAATNNSHQSRCRRGPSESDNDVFWFMALLAQTQYDGNSDHRIQRQAAGVTLQREQLVSLRLSTSLQPSAEQRQLLNSDRVIFSRPLNWNSKAEQTSDTLLQDRGRALKTSQTGPPHLQEHRATDLKPRKRQKLGDMLSSFGV</sequence>
<comment type="caution">
    <text evidence="2">The sequence shown here is derived from an EMBL/GenBank/DDBJ whole genome shotgun (WGS) entry which is preliminary data.</text>
</comment>
<feature type="compositionally biased region" description="Basic and acidic residues" evidence="1">
    <location>
        <begin position="478"/>
        <end position="487"/>
    </location>
</feature>
<evidence type="ECO:0000313" key="3">
    <source>
        <dbReference type="Proteomes" id="UP001304895"/>
    </source>
</evidence>
<organism evidence="2 3">
    <name type="scientific">Trichocladium antarcticum</name>
    <dbReference type="NCBI Taxonomy" id="1450529"/>
    <lineage>
        <taxon>Eukaryota</taxon>
        <taxon>Fungi</taxon>
        <taxon>Dikarya</taxon>
        <taxon>Ascomycota</taxon>
        <taxon>Pezizomycotina</taxon>
        <taxon>Sordariomycetes</taxon>
        <taxon>Sordariomycetidae</taxon>
        <taxon>Sordariales</taxon>
        <taxon>Chaetomiaceae</taxon>
        <taxon>Trichocladium</taxon>
    </lineage>
</organism>
<proteinExistence type="predicted"/>
<dbReference type="Proteomes" id="UP001304895">
    <property type="component" value="Unassembled WGS sequence"/>
</dbReference>
<dbReference type="AlphaFoldDB" id="A0AAN6ZA45"/>
<evidence type="ECO:0000256" key="1">
    <source>
        <dbReference type="SAM" id="MobiDB-lite"/>
    </source>
</evidence>
<gene>
    <name evidence="2" type="ORF">BT67DRAFT_444717</name>
</gene>